<dbReference type="OrthoDB" id="5072at2759"/>
<dbReference type="Pfam" id="PF07767">
    <property type="entry name" value="Nop53"/>
    <property type="match status" value="1"/>
</dbReference>
<proteinExistence type="inferred from homology"/>
<dbReference type="GO" id="GO:0000460">
    <property type="term" value="P:maturation of 5.8S rRNA"/>
    <property type="evidence" value="ECO:0007669"/>
    <property type="project" value="EnsemblFungi"/>
</dbReference>
<feature type="region of interest" description="Disordered" evidence="7">
    <location>
        <begin position="271"/>
        <end position="301"/>
    </location>
</feature>
<evidence type="ECO:0000256" key="1">
    <source>
        <dbReference type="ARBA" id="ARBA00008838"/>
    </source>
</evidence>
<dbReference type="InterPro" id="IPR011687">
    <property type="entry name" value="Nop53/GLTSCR2"/>
</dbReference>
<evidence type="ECO:0000256" key="6">
    <source>
        <dbReference type="SAM" id="Coils"/>
    </source>
</evidence>
<dbReference type="GO" id="GO:0000027">
    <property type="term" value="P:ribosomal large subunit assembly"/>
    <property type="evidence" value="ECO:0007669"/>
    <property type="project" value="UniProtKB-UniRule"/>
</dbReference>
<dbReference type="GO" id="GO:0000055">
    <property type="term" value="P:ribosomal large subunit export from nucleus"/>
    <property type="evidence" value="ECO:0007669"/>
    <property type="project" value="EnsemblFungi"/>
</dbReference>
<evidence type="ECO:0000256" key="3">
    <source>
        <dbReference type="ARBA" id="ARBA00022517"/>
    </source>
</evidence>
<comment type="subcellular location">
    <subcellularLocation>
        <location evidence="5">Nucleus</location>
        <location evidence="5">Nucleolus</location>
    </subcellularLocation>
    <subcellularLocation>
        <location evidence="5">Nucleus</location>
        <location evidence="5">Nucleoplasm</location>
    </subcellularLocation>
</comment>
<evidence type="ECO:0000256" key="2">
    <source>
        <dbReference type="ARBA" id="ARBA00018339"/>
    </source>
</evidence>
<dbReference type="GO" id="GO:0000463">
    <property type="term" value="P:maturation of LSU-rRNA from tricistronic rRNA transcript (SSU-rRNA, 5.8S rRNA, LSU-rRNA)"/>
    <property type="evidence" value="ECO:0007669"/>
    <property type="project" value="EnsemblFungi"/>
</dbReference>
<dbReference type="GO" id="GO:0005730">
    <property type="term" value="C:nucleolus"/>
    <property type="evidence" value="ECO:0007669"/>
    <property type="project" value="UniProtKB-SubCell"/>
</dbReference>
<evidence type="ECO:0000256" key="7">
    <source>
        <dbReference type="SAM" id="MobiDB-lite"/>
    </source>
</evidence>
<feature type="compositionally biased region" description="Polar residues" evidence="7">
    <location>
        <begin position="1"/>
        <end position="15"/>
    </location>
</feature>
<dbReference type="GeneID" id="11530948"/>
<dbReference type="EMBL" id="HE612859">
    <property type="protein sequence ID" value="CCE62757.1"/>
    <property type="molecule type" value="Genomic_DNA"/>
</dbReference>
<evidence type="ECO:0000256" key="5">
    <source>
        <dbReference type="PIRNR" id="PIRNR017302"/>
    </source>
</evidence>
<evidence type="ECO:0000313" key="8">
    <source>
        <dbReference type="EMBL" id="CCE62757.1"/>
    </source>
</evidence>
<sequence>MAPSTSMSRPSQYKQSSRKGKKAWRKNIDLSDIEKAVAEKNEFEISHGTKDLSDLKDDTLFAVDTVGNTELKEKLIKRKQIKKNLKSREILDAIQTNSKVPALNHPRFNKSSNENSKKNKIQGVSKKEISRLMAMAGRVQGESVAKNMMAKDGLIKSGTNDLWGDEPKKKISLPSGIELDSKLKDQIPEELLNQSTTSWSKPTTKPVTMDLAPIQVKEFADMPHAGKSYNPNTKDWENLISNEFDKEMVKEEKRVALEEYRARISHLIEVLDDNEEESSDEDENENTKEVSADEEDEEDLLKLSVNPVVRNKKKTKQQRNKAKKHQEKVRLQEELKKLREQVRKLEDIESLNEDVEIDDQLKNSLKENAVNAPKMNKRNRLGTKYSVIEASVDVKFKDELSDSLRKLRPEGNLLYDTVRKLQSTGKLEARVRKTRPQRKNKITEKWTYKDFK</sequence>
<feature type="region of interest" description="Disordered" evidence="7">
    <location>
        <begin position="1"/>
        <end position="24"/>
    </location>
</feature>
<keyword evidence="9" id="KW-1185">Reference proteome</keyword>
<dbReference type="HOGENOM" id="CLU_035888_1_1_1"/>
<keyword evidence="3 5" id="KW-0690">Ribosome biogenesis</keyword>
<dbReference type="KEGG" id="tpf:TPHA_0D01160"/>
<dbReference type="STRING" id="1071381.G8BSD6"/>
<dbReference type="Proteomes" id="UP000005666">
    <property type="component" value="Chromosome 4"/>
</dbReference>
<reference evidence="8 9" key="1">
    <citation type="journal article" date="2011" name="Proc. Natl. Acad. Sci. U.S.A.">
        <title>Evolutionary erosion of yeast sex chromosomes by mating-type switching accidents.</title>
        <authorList>
            <person name="Gordon J.L."/>
            <person name="Armisen D."/>
            <person name="Proux-Wera E."/>
            <person name="Oheigeartaigh S.S."/>
            <person name="Byrne K.P."/>
            <person name="Wolfe K.H."/>
        </authorList>
    </citation>
    <scope>NUCLEOTIDE SEQUENCE [LARGE SCALE GENOMIC DNA]</scope>
    <source>
        <strain evidence="9">ATCC 24235 / CBS 4417 / NBRC 1672 / NRRL Y-8282 / UCD 70-5</strain>
    </source>
</reference>
<accession>G8BSD6</accession>
<keyword evidence="4 5" id="KW-0539">Nucleus</keyword>
<dbReference type="PANTHER" id="PTHR14211:SF7">
    <property type="entry name" value="RIBOSOME BIOGENESIS PROTEIN NOP53"/>
    <property type="match status" value="1"/>
</dbReference>
<dbReference type="OMA" id="TEKWTHK"/>
<dbReference type="AlphaFoldDB" id="G8BSD6"/>
<dbReference type="PANTHER" id="PTHR14211">
    <property type="entry name" value="GLIOMA SUPPRESSOR CANDIDATE REGION GENE 2"/>
    <property type="match status" value="1"/>
</dbReference>
<keyword evidence="6" id="KW-0175">Coiled coil</keyword>
<protein>
    <recommendedName>
        <fullName evidence="2 5">Ribosome biogenesis protein NOP53</fullName>
    </recommendedName>
</protein>
<dbReference type="RefSeq" id="XP_003685191.1">
    <property type="nucleotide sequence ID" value="XM_003685143.1"/>
</dbReference>
<evidence type="ECO:0000313" key="9">
    <source>
        <dbReference type="Proteomes" id="UP000005666"/>
    </source>
</evidence>
<feature type="region of interest" description="Disordered" evidence="7">
    <location>
        <begin position="102"/>
        <end position="123"/>
    </location>
</feature>
<gene>
    <name evidence="8" type="primary">TPHA0D01160</name>
    <name evidence="8" type="ordered locus">TPHA_0D01160</name>
</gene>
<dbReference type="GO" id="GO:0005654">
    <property type="term" value="C:nucleoplasm"/>
    <property type="evidence" value="ECO:0007669"/>
    <property type="project" value="UniProtKB-SubCell"/>
</dbReference>
<comment type="function">
    <text evidence="5">May play a role in ribosome biogenesis.</text>
</comment>
<dbReference type="GO" id="GO:0008097">
    <property type="term" value="F:5S rRNA binding"/>
    <property type="evidence" value="ECO:0007669"/>
    <property type="project" value="TreeGrafter"/>
</dbReference>
<organism evidence="8 9">
    <name type="scientific">Tetrapisispora phaffii (strain ATCC 24235 / CBS 4417 / NBRC 1672 / NRRL Y-8282 / UCD 70-5)</name>
    <name type="common">Yeast</name>
    <name type="synonym">Fabospora phaffii</name>
    <dbReference type="NCBI Taxonomy" id="1071381"/>
    <lineage>
        <taxon>Eukaryota</taxon>
        <taxon>Fungi</taxon>
        <taxon>Dikarya</taxon>
        <taxon>Ascomycota</taxon>
        <taxon>Saccharomycotina</taxon>
        <taxon>Saccharomycetes</taxon>
        <taxon>Saccharomycetales</taxon>
        <taxon>Saccharomycetaceae</taxon>
        <taxon>Tetrapisispora</taxon>
    </lineage>
</organism>
<name>G8BSD6_TETPH</name>
<evidence type="ECO:0000256" key="4">
    <source>
        <dbReference type="ARBA" id="ARBA00023242"/>
    </source>
</evidence>
<feature type="compositionally biased region" description="Acidic residues" evidence="7">
    <location>
        <begin position="271"/>
        <end position="284"/>
    </location>
</feature>
<feature type="coiled-coil region" evidence="6">
    <location>
        <begin position="314"/>
        <end position="368"/>
    </location>
</feature>
<dbReference type="eggNOG" id="KOG2823">
    <property type="taxonomic scope" value="Eukaryota"/>
</dbReference>
<comment type="similarity">
    <text evidence="1 5">Belongs to the NOP53 family.</text>
</comment>
<dbReference type="PIRSF" id="PIRSF017302">
    <property type="entry name" value="Gltscr2"/>
    <property type="match status" value="1"/>
</dbReference>
<dbReference type="GO" id="GO:0000176">
    <property type="term" value="C:nuclear exosome (RNase complex)"/>
    <property type="evidence" value="ECO:0007669"/>
    <property type="project" value="EnsemblFungi"/>
</dbReference>